<evidence type="ECO:0000256" key="1">
    <source>
        <dbReference type="SAM" id="Coils"/>
    </source>
</evidence>
<dbReference type="PANTHER" id="PTHR39555">
    <property type="entry name" value="FIMBRIAL ASSEMBLY PROTEIN PILO-LIKE PROTEIN-RELATED"/>
    <property type="match status" value="1"/>
</dbReference>
<protein>
    <recommendedName>
        <fullName evidence="4">Type IV pilus assembly protein PilO</fullName>
    </recommendedName>
</protein>
<evidence type="ECO:0000313" key="3">
    <source>
        <dbReference type="EMBL" id="HGG99630.1"/>
    </source>
</evidence>
<comment type="caution">
    <text evidence="3">The sequence shown here is derived from an EMBL/GenBank/DDBJ whole genome shotgun (WGS) entry which is preliminary data.</text>
</comment>
<sequence>MDWESLSKRNKILLMTLPSLLLIAIFISVYLLQSIETINKLKAERKSLNEEIQRANMIVNKYEELKILNVELQKKIEFLKTLLPKETEVSDVLKKLSEMGLQKGLIVTSWKPKDKKIHSSNEIYEIPVEVGMLGKYHTFGTFFADITKIERILNIKKMELKRGDKDPTMLNANIVAVTYSLIPEEEKKKVKK</sequence>
<evidence type="ECO:0008006" key="4">
    <source>
        <dbReference type="Google" id="ProtNLM"/>
    </source>
</evidence>
<dbReference type="PANTHER" id="PTHR39555:SF1">
    <property type="entry name" value="TYPE IV PILUS INNER MEMBRANE COMPONENT PILO"/>
    <property type="match status" value="1"/>
</dbReference>
<gene>
    <name evidence="3" type="ORF">ENV75_04175</name>
</gene>
<dbReference type="InterPro" id="IPR014717">
    <property type="entry name" value="Transl_elong_EF1B/ribsomal_bS6"/>
</dbReference>
<keyword evidence="2" id="KW-0472">Membrane</keyword>
<accession>A0A7C4EP03</accession>
<dbReference type="InterPro" id="IPR007445">
    <property type="entry name" value="PilO"/>
</dbReference>
<reference evidence="3" key="1">
    <citation type="journal article" date="2020" name="mSystems">
        <title>Genome- and Community-Level Interaction Insights into Carbon Utilization and Element Cycling Functions of Hydrothermarchaeota in Hydrothermal Sediment.</title>
        <authorList>
            <person name="Zhou Z."/>
            <person name="Liu Y."/>
            <person name="Xu W."/>
            <person name="Pan J."/>
            <person name="Luo Z.H."/>
            <person name="Li M."/>
        </authorList>
    </citation>
    <scope>NUCLEOTIDE SEQUENCE [LARGE SCALE GENOMIC DNA]</scope>
    <source>
        <strain evidence="3">SpSt-788</strain>
    </source>
</reference>
<dbReference type="GO" id="GO:0043683">
    <property type="term" value="P:type IV pilus assembly"/>
    <property type="evidence" value="ECO:0007669"/>
    <property type="project" value="InterPro"/>
</dbReference>
<dbReference type="GO" id="GO:0043107">
    <property type="term" value="P:type IV pilus-dependent motility"/>
    <property type="evidence" value="ECO:0007669"/>
    <property type="project" value="InterPro"/>
</dbReference>
<dbReference type="Pfam" id="PF04350">
    <property type="entry name" value="PilO"/>
    <property type="match status" value="1"/>
</dbReference>
<feature type="transmembrane region" description="Helical" evidence="2">
    <location>
        <begin position="12"/>
        <end position="32"/>
    </location>
</feature>
<organism evidence="3">
    <name type="scientific">Thermodesulfovibrio aggregans</name>
    <dbReference type="NCBI Taxonomy" id="86166"/>
    <lineage>
        <taxon>Bacteria</taxon>
        <taxon>Pseudomonadati</taxon>
        <taxon>Nitrospirota</taxon>
        <taxon>Thermodesulfovibrionia</taxon>
        <taxon>Thermodesulfovibrionales</taxon>
        <taxon>Thermodesulfovibrionaceae</taxon>
        <taxon>Thermodesulfovibrio</taxon>
    </lineage>
</organism>
<keyword evidence="2" id="KW-1133">Transmembrane helix</keyword>
<dbReference type="AlphaFoldDB" id="A0A7C4EP03"/>
<feature type="coiled-coil region" evidence="1">
    <location>
        <begin position="31"/>
        <end position="82"/>
    </location>
</feature>
<dbReference type="EMBL" id="DTHO01000045">
    <property type="protein sequence ID" value="HGG99630.1"/>
    <property type="molecule type" value="Genomic_DNA"/>
</dbReference>
<dbReference type="Gene3D" id="3.30.70.60">
    <property type="match status" value="1"/>
</dbReference>
<evidence type="ECO:0000256" key="2">
    <source>
        <dbReference type="SAM" id="Phobius"/>
    </source>
</evidence>
<proteinExistence type="predicted"/>
<name>A0A7C4EP03_9BACT</name>
<keyword evidence="1" id="KW-0175">Coiled coil</keyword>
<keyword evidence="2" id="KW-0812">Transmembrane</keyword>